<protein>
    <recommendedName>
        <fullName evidence="4">Mucin</fullName>
    </recommendedName>
</protein>
<dbReference type="GeneID" id="70215643"/>
<evidence type="ECO:0008006" key="4">
    <source>
        <dbReference type="Google" id="ProtNLM"/>
    </source>
</evidence>
<evidence type="ECO:0000313" key="3">
    <source>
        <dbReference type="Proteomes" id="UP000720189"/>
    </source>
</evidence>
<feature type="region of interest" description="Disordered" evidence="1">
    <location>
        <begin position="230"/>
        <end position="279"/>
    </location>
</feature>
<feature type="compositionally biased region" description="Basic and acidic residues" evidence="1">
    <location>
        <begin position="624"/>
        <end position="642"/>
    </location>
</feature>
<feature type="region of interest" description="Disordered" evidence="1">
    <location>
        <begin position="113"/>
        <end position="156"/>
    </location>
</feature>
<reference evidence="2" key="1">
    <citation type="journal article" date="2021" name="Nat. Commun.">
        <title>Genetic determinants of endophytism in the Arabidopsis root mycobiome.</title>
        <authorList>
            <person name="Mesny F."/>
            <person name="Miyauchi S."/>
            <person name="Thiergart T."/>
            <person name="Pickel B."/>
            <person name="Atanasova L."/>
            <person name="Karlsson M."/>
            <person name="Huettel B."/>
            <person name="Barry K.W."/>
            <person name="Haridas S."/>
            <person name="Chen C."/>
            <person name="Bauer D."/>
            <person name="Andreopoulos W."/>
            <person name="Pangilinan J."/>
            <person name="LaButti K."/>
            <person name="Riley R."/>
            <person name="Lipzen A."/>
            <person name="Clum A."/>
            <person name="Drula E."/>
            <person name="Henrissat B."/>
            <person name="Kohler A."/>
            <person name="Grigoriev I.V."/>
            <person name="Martin F.M."/>
            <person name="Hacquard S."/>
        </authorList>
    </citation>
    <scope>NUCLEOTIDE SEQUENCE</scope>
    <source>
        <strain evidence="2">MPI-CAGE-AT-0023</strain>
    </source>
</reference>
<dbReference type="AlphaFoldDB" id="A0A9P9R8Z2"/>
<feature type="region of interest" description="Disordered" evidence="1">
    <location>
        <begin position="396"/>
        <end position="449"/>
    </location>
</feature>
<feature type="region of interest" description="Disordered" evidence="1">
    <location>
        <begin position="704"/>
        <end position="743"/>
    </location>
</feature>
<evidence type="ECO:0000313" key="2">
    <source>
        <dbReference type="EMBL" id="KAH7270054.1"/>
    </source>
</evidence>
<gene>
    <name evidence="2" type="ORF">BKA55DRAFT_32218</name>
</gene>
<feature type="compositionally biased region" description="Low complexity" evidence="1">
    <location>
        <begin position="249"/>
        <end position="258"/>
    </location>
</feature>
<feature type="compositionally biased region" description="Polar residues" evidence="1">
    <location>
        <begin position="715"/>
        <end position="733"/>
    </location>
</feature>
<dbReference type="RefSeq" id="XP_046056822.1">
    <property type="nucleotide sequence ID" value="XM_046185689.1"/>
</dbReference>
<feature type="compositionally biased region" description="Basic and acidic residues" evidence="1">
    <location>
        <begin position="402"/>
        <end position="415"/>
    </location>
</feature>
<name>A0A9P9R8Z2_FUSRE</name>
<feature type="region of interest" description="Disordered" evidence="1">
    <location>
        <begin position="507"/>
        <end position="542"/>
    </location>
</feature>
<sequence>MGQGDGIAALDSTLMWNEDQWPNRAEAVVALDSNNMNPRDSGSVISQGPGRPDDIMSFFDNETLSSGSASLSQPLYPRPLHHYPNQPSHINKSRIHAQPSHVYAPVFETMHSLQRPKPPLQPQRRRRIPTKLDTNDSADTSAMDQSQGLGDHSFLLPSRPISIATTDATTTTDDPTCSMSLYRAWAEEEQIELRIQSETSPDNDNLRHNSQYHDLLSEIDTECLFPDDGLTADHRPSSSRSHLLQWRRSPSAAASTSSKHQRVSSDVQPPTTDNRPSTIITRQEFEALPPTIQRKYFSTIERSQLAQSPDLGHCQRPGSVGQDQLLSSWTPLPKPRGSYEHQERPITSDDSILRTDCPRITETDQKFYANLPEKIKRRHLTEEELQLAYKSQNTFTNAPEAVSDKSDKLPSKEIKMPSPLPSPGLSEGTSSFSGMLSRQNDRGMPSSDIKRSDSFYDSFRWLDDEEGLDLRLYLDDYHINLREEIPVPNKSRRPSFRRHLSINKLPFGKPSVNGLGEGPASPTALPPSASHSSSVGSSGHVRKKSRARALSLISANRQTPLASPSPLTPPLDPSAAHYRDPEARKKLRAYLASPQKFDEAIEFGFSSKDGPRPHTGFNKASAYEPDRLRSFLEDDRSSRYSDDASAAEPDSPKTPQLFDKTPHIRSLRSSIEHSSYSRGEKSIYDPAASREMTLRMTLTRPDLRQSEDQIYGWKQTGSRVSSSRGEHTPSSASYAREGNPKQSIERQLAALDQWEDPVDHDNRTVKRFWNRVKRS</sequence>
<comment type="caution">
    <text evidence="2">The sequence shown here is derived from an EMBL/GenBank/DDBJ whole genome shotgun (WGS) entry which is preliminary data.</text>
</comment>
<keyword evidence="3" id="KW-1185">Reference proteome</keyword>
<evidence type="ECO:0000256" key="1">
    <source>
        <dbReference type="SAM" id="MobiDB-lite"/>
    </source>
</evidence>
<accession>A0A9P9R8Z2</accession>
<feature type="region of interest" description="Disordered" evidence="1">
    <location>
        <begin position="604"/>
        <end position="663"/>
    </location>
</feature>
<feature type="compositionally biased region" description="Polar residues" evidence="1">
    <location>
        <begin position="264"/>
        <end position="279"/>
    </location>
</feature>
<dbReference type="OrthoDB" id="5380370at2759"/>
<feature type="compositionally biased region" description="Low complexity" evidence="1">
    <location>
        <begin position="518"/>
        <end position="539"/>
    </location>
</feature>
<dbReference type="Proteomes" id="UP000720189">
    <property type="component" value="Unassembled WGS sequence"/>
</dbReference>
<proteinExistence type="predicted"/>
<organism evidence="2 3">
    <name type="scientific">Fusarium redolens</name>
    <dbReference type="NCBI Taxonomy" id="48865"/>
    <lineage>
        <taxon>Eukaryota</taxon>
        <taxon>Fungi</taxon>
        <taxon>Dikarya</taxon>
        <taxon>Ascomycota</taxon>
        <taxon>Pezizomycotina</taxon>
        <taxon>Sordariomycetes</taxon>
        <taxon>Hypocreomycetidae</taxon>
        <taxon>Hypocreales</taxon>
        <taxon>Nectriaceae</taxon>
        <taxon>Fusarium</taxon>
        <taxon>Fusarium redolens species complex</taxon>
    </lineage>
</organism>
<dbReference type="EMBL" id="JAGMUX010000001">
    <property type="protein sequence ID" value="KAH7270054.1"/>
    <property type="molecule type" value="Genomic_DNA"/>
</dbReference>
<feature type="compositionally biased region" description="Polar residues" evidence="1">
    <location>
        <begin position="135"/>
        <end position="148"/>
    </location>
</feature>
<feature type="region of interest" description="Disordered" evidence="1">
    <location>
        <begin position="555"/>
        <end position="577"/>
    </location>
</feature>